<organism evidence="5 6">
    <name type="scientific">Aquibium pacificus</name>
    <dbReference type="NCBI Taxonomy" id="3153579"/>
    <lineage>
        <taxon>Bacteria</taxon>
        <taxon>Pseudomonadati</taxon>
        <taxon>Pseudomonadota</taxon>
        <taxon>Alphaproteobacteria</taxon>
        <taxon>Hyphomicrobiales</taxon>
        <taxon>Phyllobacteriaceae</taxon>
        <taxon>Aquibium</taxon>
    </lineage>
</organism>
<keyword evidence="2" id="KW-0813">Transport</keyword>
<comment type="caution">
    <text evidence="5">The sequence shown here is derived from an EMBL/GenBank/DDBJ whole genome shotgun (WGS) entry which is preliminary data.</text>
</comment>
<dbReference type="InterPro" id="IPR038404">
    <property type="entry name" value="TRAP_DctP_sf"/>
</dbReference>
<keyword evidence="6" id="KW-1185">Reference proteome</keyword>
<gene>
    <name evidence="5" type="ORF">ABGN05_28535</name>
</gene>
<dbReference type="PANTHER" id="PTHR33376:SF7">
    <property type="entry name" value="C4-DICARBOXYLATE-BINDING PROTEIN DCTB"/>
    <property type="match status" value="1"/>
</dbReference>
<protein>
    <recommendedName>
        <fullName evidence="7">C4-dicarboxylate ABC transporter substrate-binding protein</fullName>
    </recommendedName>
</protein>
<dbReference type="Gene3D" id="3.40.190.170">
    <property type="entry name" value="Bacterial extracellular solute-binding protein, family 7"/>
    <property type="match status" value="1"/>
</dbReference>
<feature type="chain" id="PRO_5045178840" description="C4-dicarboxylate ABC transporter substrate-binding protein" evidence="4">
    <location>
        <begin position="33"/>
        <end position="419"/>
    </location>
</feature>
<sequence length="419" mass="44779">MKNTTILRCGRTLLGGALALGISVTAITQVFAEDAAMDVPVYEGVEALDSIKLTYAQYSAAAQSPHVQAFADYVNKASGGKIEIEVFWASALMSASESAKGIAAGLADLGSALPVYTPADFPVTNWLNALSNQFPPGQPYGKLVSGGANSEFHVLNDDVRREYDKNGLHILGAAGGAAYDMMCNKPVADLEQAKGKRVRSPNQAFAREVEALGMVAVPIVISEVYEAYSRGIIDCVILYPWGYNSYGLTGVGGDNYWIRIPLSGWMATLALVNKGVWDGLPPVAQRILTDGYATLLEVDAAQTLAGTVKFGDSVREGKVQVLEISDDMMAALKAHQAKIVAELAANAPEGVTDPQQAIDQFMELMKKWSDIVSNDLGIPAESADANEVNDAWHEDHTAELRAYQQRVSKELAAAYAAAE</sequence>
<feature type="signal peptide" evidence="4">
    <location>
        <begin position="1"/>
        <end position="32"/>
    </location>
</feature>
<evidence type="ECO:0000256" key="3">
    <source>
        <dbReference type="ARBA" id="ARBA00022729"/>
    </source>
</evidence>
<dbReference type="InterPro" id="IPR018389">
    <property type="entry name" value="DctP_fam"/>
</dbReference>
<evidence type="ECO:0008006" key="7">
    <source>
        <dbReference type="Google" id="ProtNLM"/>
    </source>
</evidence>
<comment type="similarity">
    <text evidence="1">Belongs to the bacterial solute-binding protein 7 family.</text>
</comment>
<reference evidence="5 6" key="1">
    <citation type="submission" date="2024-05" db="EMBL/GenBank/DDBJ databases">
        <authorList>
            <person name="Jiang F."/>
        </authorList>
    </citation>
    <scope>NUCLEOTIDE SEQUENCE [LARGE SCALE GENOMIC DNA]</scope>
    <source>
        <strain evidence="5 6">LZ166</strain>
    </source>
</reference>
<dbReference type="EMBL" id="JBDPGJ010000010">
    <property type="protein sequence ID" value="MEX0409595.1"/>
    <property type="molecule type" value="Genomic_DNA"/>
</dbReference>
<evidence type="ECO:0000256" key="2">
    <source>
        <dbReference type="ARBA" id="ARBA00022448"/>
    </source>
</evidence>
<evidence type="ECO:0000256" key="4">
    <source>
        <dbReference type="SAM" id="SignalP"/>
    </source>
</evidence>
<keyword evidence="3 4" id="KW-0732">Signal</keyword>
<name>A0ABV3SVM4_9HYPH</name>
<dbReference type="Pfam" id="PF03480">
    <property type="entry name" value="DctP"/>
    <property type="match status" value="1"/>
</dbReference>
<evidence type="ECO:0000256" key="1">
    <source>
        <dbReference type="ARBA" id="ARBA00009023"/>
    </source>
</evidence>
<evidence type="ECO:0000313" key="5">
    <source>
        <dbReference type="EMBL" id="MEX0409595.1"/>
    </source>
</evidence>
<evidence type="ECO:0000313" key="6">
    <source>
        <dbReference type="Proteomes" id="UP001556692"/>
    </source>
</evidence>
<proteinExistence type="inferred from homology"/>
<accession>A0ABV3SVM4</accession>
<dbReference type="Proteomes" id="UP001556692">
    <property type="component" value="Unassembled WGS sequence"/>
</dbReference>
<dbReference type="PANTHER" id="PTHR33376">
    <property type="match status" value="1"/>
</dbReference>
<dbReference type="RefSeq" id="WP_367957459.1">
    <property type="nucleotide sequence ID" value="NZ_JBDPGJ010000010.1"/>
</dbReference>